<gene>
    <name evidence="2" type="primary">ints4</name>
    <name evidence="2" type="ORF">NGRA_2025</name>
</gene>
<dbReference type="InterPro" id="IPR011989">
    <property type="entry name" value="ARM-like"/>
</dbReference>
<dbReference type="AlphaFoldDB" id="A0A9P6H045"/>
<dbReference type="InterPro" id="IPR032682">
    <property type="entry name" value="Cnd1_C"/>
</dbReference>
<dbReference type="PANTHER" id="PTHR20938:SF0">
    <property type="entry name" value="INTEGRATOR COMPLEX SUBUNIT 4"/>
    <property type="match status" value="1"/>
</dbReference>
<accession>A0A9P6H045</accession>
<dbReference type="InterPro" id="IPR016024">
    <property type="entry name" value="ARM-type_fold"/>
</dbReference>
<sequence>MQNGCNFNLCMYFQNLLDTKEFSKFSCCPQEYHIQVYLENFLQENKSIEKEELQLYFRNKSPKVRLIAAKLYIKLYGYDKSCKFCYYDPFYRVRLLSVPHIKLGKLLDMMEDENVSVKIAVLEQLIHRDIVYQKKIYVLNNIGKCIVHPNMNIRLLAAKLLGTFVGLEPETMDILLSKKDEEVKDKNICGLVVYGLEDEFSEVRQSTIESLFYLSNESTISKTFEYFIDTLNDESIDVRRTTLSCIKKILEKYKLVVDYESTKQICFLFKENDCSIRNNIVQIISRLGYKDIECILEIIESVHKHLSRADILKIFLYLFKNNTELIFNNIGRFYQYSPFLEHQTVLTDTKYFCILLIISLCTFNGLKIKLDRNTRKHIRYIIQELSTSVNCELANLKDFIKDSLAKFIESKAHQGRFEEIFRKRKQAPDFYKFAVRLTKYLKGDRSKILKLNYLFSNINLSKRVLENDLNLIAFIYDLDFELIKQINNDIILINEPIIKNECVIDFEFSIETPFTNASLVLEDDKGRRIVFSMDSTLKISILNENSSWFKYYLEVDGNGSRFVISKVKTISKC</sequence>
<proteinExistence type="predicted"/>
<evidence type="ECO:0000313" key="2">
    <source>
        <dbReference type="EMBL" id="KAF9762423.1"/>
    </source>
</evidence>
<dbReference type="SUPFAM" id="SSF48371">
    <property type="entry name" value="ARM repeat"/>
    <property type="match status" value="1"/>
</dbReference>
<dbReference type="Pfam" id="PF12717">
    <property type="entry name" value="Cnd1"/>
    <property type="match status" value="1"/>
</dbReference>
<dbReference type="PANTHER" id="PTHR20938">
    <property type="entry name" value="INTEGRATOR COMPLEX SUBUNIT 4"/>
    <property type="match status" value="1"/>
</dbReference>
<reference evidence="2 3" key="1">
    <citation type="journal article" date="2020" name="Genome Biol. Evol.">
        <title>Comparative genomics of strictly vertically transmitted, feminizing microsporidia endosymbionts of amphipod crustaceans.</title>
        <authorList>
            <person name="Cormier A."/>
            <person name="Chebbi M.A."/>
            <person name="Giraud I."/>
            <person name="Wattier R."/>
            <person name="Teixeira M."/>
            <person name="Gilbert C."/>
            <person name="Rigaud T."/>
            <person name="Cordaux R."/>
        </authorList>
    </citation>
    <scope>NUCLEOTIDE SEQUENCE [LARGE SCALE GENOMIC DNA]</scope>
    <source>
        <strain evidence="2 3">Ou3-Ou53</strain>
    </source>
</reference>
<protein>
    <submittedName>
        <fullName evidence="2">Integrator complex subunit 4</fullName>
    </submittedName>
</protein>
<evidence type="ECO:0000259" key="1">
    <source>
        <dbReference type="Pfam" id="PF12717"/>
    </source>
</evidence>
<name>A0A9P6H045_9MICR</name>
<dbReference type="EMBL" id="SBJO01000173">
    <property type="protein sequence ID" value="KAF9762423.1"/>
    <property type="molecule type" value="Genomic_DNA"/>
</dbReference>
<keyword evidence="3" id="KW-1185">Reference proteome</keyword>
<evidence type="ECO:0000313" key="3">
    <source>
        <dbReference type="Proteomes" id="UP000740883"/>
    </source>
</evidence>
<organism evidence="2 3">
    <name type="scientific">Nosema granulosis</name>
    <dbReference type="NCBI Taxonomy" id="83296"/>
    <lineage>
        <taxon>Eukaryota</taxon>
        <taxon>Fungi</taxon>
        <taxon>Fungi incertae sedis</taxon>
        <taxon>Microsporidia</taxon>
        <taxon>Nosematidae</taxon>
        <taxon>Nosema</taxon>
    </lineage>
</organism>
<dbReference type="OrthoDB" id="2189986at2759"/>
<comment type="caution">
    <text evidence="2">The sequence shown here is derived from an EMBL/GenBank/DDBJ whole genome shotgun (WGS) entry which is preliminary data.</text>
</comment>
<feature type="domain" description="Condensin complex subunit 1 C-terminal" evidence="1">
    <location>
        <begin position="203"/>
        <end position="309"/>
    </location>
</feature>
<dbReference type="Gene3D" id="1.25.10.10">
    <property type="entry name" value="Leucine-rich Repeat Variant"/>
    <property type="match status" value="1"/>
</dbReference>
<dbReference type="Proteomes" id="UP000740883">
    <property type="component" value="Unassembled WGS sequence"/>
</dbReference>